<feature type="transmembrane region" description="Helical" evidence="2">
    <location>
        <begin position="40"/>
        <end position="57"/>
    </location>
</feature>
<dbReference type="AlphaFoldDB" id="A0A420VJA1"/>
<dbReference type="GO" id="GO:0016020">
    <property type="term" value="C:membrane"/>
    <property type="evidence" value="ECO:0007669"/>
    <property type="project" value="InterPro"/>
</dbReference>
<accession>A0A420VJA1</accession>
<dbReference type="Pfam" id="PF07155">
    <property type="entry name" value="ECF-ribofla_trS"/>
    <property type="match status" value="1"/>
</dbReference>
<reference evidence="3 4" key="1">
    <citation type="submission" date="2013-12" db="EMBL/GenBank/DDBJ databases">
        <title>Genome and proteome characterization of Caldibacillus debilis GB1 derived from a cellulolytic aero-tolerant co-culture.</title>
        <authorList>
            <person name="Wushke S.T."/>
            <person name="Zhang X."/>
            <person name="Fristensky B."/>
            <person name="Wilkins J.A."/>
            <person name="Levin D.B."/>
            <person name="Sparling R."/>
        </authorList>
    </citation>
    <scope>NUCLEOTIDE SEQUENCE [LARGE SCALE GENOMIC DNA]</scope>
    <source>
        <strain evidence="3 4">GB1</strain>
    </source>
</reference>
<feature type="transmembrane region" description="Helical" evidence="2">
    <location>
        <begin position="94"/>
        <end position="124"/>
    </location>
</feature>
<feature type="region of interest" description="Disordered" evidence="1">
    <location>
        <begin position="226"/>
        <end position="245"/>
    </location>
</feature>
<keyword evidence="4" id="KW-1185">Reference proteome</keyword>
<feature type="transmembrane region" description="Helical" evidence="2">
    <location>
        <begin position="12"/>
        <end position="34"/>
    </location>
</feature>
<sequence length="306" mass="33798">MDDSVKTPKRKGRAYALPAAFLILFIALLLAFPLFIQKHYLSVSLCLMAASFLPLMIRFEWKKMSGREIVILAVLGAVAASRVPFASLPSVQPTTFVVILTGAVFGAESGFAVGALAALVSNIFLGQGPWTPWQMYGWGMIGWISGLLRSSFFIKNSFGRGLFGFLSGFAFNWADEPVGHPHRPGPLELERDCRHLRGKLFLRFGPRLIQRIFSCGLFQQLDENPSPDEKEIRPFGGGIGRQMTKRWTGPRKENRIRHPAGPVILASPGQLHPFKTAGVHVAYVRRAVHDDGKTNSKLPNSASPRC</sequence>
<protein>
    <submittedName>
        <fullName evidence="3">Putative membrane protein</fullName>
    </submittedName>
</protein>
<proteinExistence type="predicted"/>
<gene>
    <name evidence="3" type="ORF">Cdeb_02543</name>
</gene>
<keyword evidence="2" id="KW-0472">Membrane</keyword>
<name>A0A420VJA1_9BACI</name>
<evidence type="ECO:0000256" key="1">
    <source>
        <dbReference type="SAM" id="MobiDB-lite"/>
    </source>
</evidence>
<evidence type="ECO:0000313" key="3">
    <source>
        <dbReference type="EMBL" id="RKO63744.1"/>
    </source>
</evidence>
<evidence type="ECO:0000313" key="4">
    <source>
        <dbReference type="Proteomes" id="UP000286235"/>
    </source>
</evidence>
<feature type="transmembrane region" description="Helical" evidence="2">
    <location>
        <begin position="136"/>
        <end position="154"/>
    </location>
</feature>
<dbReference type="Proteomes" id="UP000286235">
    <property type="component" value="Unassembled WGS sequence"/>
</dbReference>
<dbReference type="EMBL" id="AZRV01000003">
    <property type="protein sequence ID" value="RKO63744.1"/>
    <property type="molecule type" value="Genomic_DNA"/>
</dbReference>
<keyword evidence="2" id="KW-0812">Transmembrane</keyword>
<comment type="caution">
    <text evidence="3">The sequence shown here is derived from an EMBL/GenBank/DDBJ whole genome shotgun (WGS) entry which is preliminary data.</text>
</comment>
<dbReference type="InterPro" id="IPR009825">
    <property type="entry name" value="ECF_substrate-spec-like"/>
</dbReference>
<keyword evidence="2" id="KW-1133">Transmembrane helix</keyword>
<dbReference type="Gene3D" id="1.10.1760.20">
    <property type="match status" value="1"/>
</dbReference>
<organism evidence="3 4">
    <name type="scientific">Caldibacillus debilis GB1</name>
    <dbReference type="NCBI Taxonomy" id="1339248"/>
    <lineage>
        <taxon>Bacteria</taxon>
        <taxon>Bacillati</taxon>
        <taxon>Bacillota</taxon>
        <taxon>Bacilli</taxon>
        <taxon>Bacillales</taxon>
        <taxon>Bacillaceae</taxon>
        <taxon>Caldibacillus</taxon>
    </lineage>
</organism>
<evidence type="ECO:0000256" key="2">
    <source>
        <dbReference type="SAM" id="Phobius"/>
    </source>
</evidence>
<feature type="transmembrane region" description="Helical" evidence="2">
    <location>
        <begin position="69"/>
        <end position="88"/>
    </location>
</feature>